<reference evidence="10" key="1">
    <citation type="submission" date="2023-03" db="EMBL/GenBank/DDBJ databases">
        <authorList>
            <person name="Steffen K."/>
            <person name="Cardenas P."/>
        </authorList>
    </citation>
    <scope>NUCLEOTIDE SEQUENCE</scope>
</reference>
<evidence type="ECO:0000256" key="1">
    <source>
        <dbReference type="ARBA" id="ARBA00004167"/>
    </source>
</evidence>
<evidence type="ECO:0000256" key="6">
    <source>
        <dbReference type="ARBA" id="ARBA00023054"/>
    </source>
</evidence>
<dbReference type="EMBL" id="CASHTH010001833">
    <property type="protein sequence ID" value="CAI8020522.1"/>
    <property type="molecule type" value="Genomic_DNA"/>
</dbReference>
<dbReference type="PANTHER" id="PTHR28644">
    <property type="entry name" value="SMALL INTEGRAL MEMBRANE PROTEIN 15"/>
    <property type="match status" value="1"/>
</dbReference>
<proteinExistence type="inferred from homology"/>
<keyword evidence="5 9" id="KW-1133">Transmembrane helix</keyword>
<accession>A0AA35S1U7</accession>
<evidence type="ECO:0000256" key="4">
    <source>
        <dbReference type="ARBA" id="ARBA00022692"/>
    </source>
</evidence>
<keyword evidence="7 9" id="KW-0472">Membrane</keyword>
<comment type="similarity">
    <text evidence="2">Belongs to the SMIM15 family.</text>
</comment>
<name>A0AA35S1U7_GEOBA</name>
<sequence length="77" mass="9004">MEAVKTVAVEWLDWAAKYAAKDPQDFFSRLFLILPLFIVSSVLAFFLLREMNRQEKKNAKKDKIAKRAKNSKKKKQS</sequence>
<gene>
    <name evidence="10" type="ORF">GBAR_LOCUS12277</name>
</gene>
<evidence type="ECO:0000256" key="8">
    <source>
        <dbReference type="SAM" id="MobiDB-lite"/>
    </source>
</evidence>
<evidence type="ECO:0000256" key="5">
    <source>
        <dbReference type="ARBA" id="ARBA00022989"/>
    </source>
</evidence>
<evidence type="ECO:0000256" key="7">
    <source>
        <dbReference type="ARBA" id="ARBA00023136"/>
    </source>
</evidence>
<dbReference type="GO" id="GO:0016020">
    <property type="term" value="C:membrane"/>
    <property type="evidence" value="ECO:0007669"/>
    <property type="project" value="UniProtKB-SubCell"/>
</dbReference>
<dbReference type="PANTHER" id="PTHR28644:SF1">
    <property type="entry name" value="SMALL INTEGRAL MEMBRANE PROTEIN 15"/>
    <property type="match status" value="1"/>
</dbReference>
<keyword evidence="6" id="KW-0175">Coiled coil</keyword>
<evidence type="ECO:0000313" key="11">
    <source>
        <dbReference type="Proteomes" id="UP001174909"/>
    </source>
</evidence>
<dbReference type="Proteomes" id="UP001174909">
    <property type="component" value="Unassembled WGS sequence"/>
</dbReference>
<evidence type="ECO:0000256" key="3">
    <source>
        <dbReference type="ARBA" id="ARBA00017904"/>
    </source>
</evidence>
<comment type="subcellular location">
    <subcellularLocation>
        <location evidence="1">Membrane</location>
        <topology evidence="1">Single-pass membrane protein</topology>
    </subcellularLocation>
</comment>
<comment type="caution">
    <text evidence="10">The sequence shown here is derived from an EMBL/GenBank/DDBJ whole genome shotgun (WGS) entry which is preliminary data.</text>
</comment>
<feature type="region of interest" description="Disordered" evidence="8">
    <location>
        <begin position="55"/>
        <end position="77"/>
    </location>
</feature>
<feature type="transmembrane region" description="Helical" evidence="9">
    <location>
        <begin position="26"/>
        <end position="48"/>
    </location>
</feature>
<evidence type="ECO:0000313" key="10">
    <source>
        <dbReference type="EMBL" id="CAI8020522.1"/>
    </source>
</evidence>
<organism evidence="10 11">
    <name type="scientific">Geodia barretti</name>
    <name type="common">Barrett's horny sponge</name>
    <dbReference type="NCBI Taxonomy" id="519541"/>
    <lineage>
        <taxon>Eukaryota</taxon>
        <taxon>Metazoa</taxon>
        <taxon>Porifera</taxon>
        <taxon>Demospongiae</taxon>
        <taxon>Heteroscleromorpha</taxon>
        <taxon>Tetractinellida</taxon>
        <taxon>Astrophorina</taxon>
        <taxon>Geodiidae</taxon>
        <taxon>Geodia</taxon>
    </lineage>
</organism>
<dbReference type="InterPro" id="IPR027877">
    <property type="entry name" value="Smim15"/>
</dbReference>
<dbReference type="Pfam" id="PF15086">
    <property type="entry name" value="UPF0542"/>
    <property type="match status" value="1"/>
</dbReference>
<keyword evidence="4 9" id="KW-0812">Transmembrane</keyword>
<keyword evidence="11" id="KW-1185">Reference proteome</keyword>
<evidence type="ECO:0000256" key="2">
    <source>
        <dbReference type="ARBA" id="ARBA00006758"/>
    </source>
</evidence>
<evidence type="ECO:0000256" key="9">
    <source>
        <dbReference type="SAM" id="Phobius"/>
    </source>
</evidence>
<feature type="compositionally biased region" description="Basic residues" evidence="8">
    <location>
        <begin position="58"/>
        <end position="77"/>
    </location>
</feature>
<dbReference type="AlphaFoldDB" id="A0AA35S1U7"/>
<protein>
    <recommendedName>
        <fullName evidence="3">Small integral membrane protein 15</fullName>
    </recommendedName>
</protein>